<dbReference type="EMBL" id="JAPIVE010000001">
    <property type="protein sequence ID" value="MCX2523612.1"/>
    <property type="molecule type" value="Genomic_DNA"/>
</dbReference>
<dbReference type="CDD" id="cd16896">
    <property type="entry name" value="LT_Slt70-like"/>
    <property type="match status" value="1"/>
</dbReference>
<dbReference type="PANTHER" id="PTHR37423">
    <property type="entry name" value="SOLUBLE LYTIC MUREIN TRANSGLYCOSYLASE-RELATED"/>
    <property type="match status" value="1"/>
</dbReference>
<comment type="caution">
    <text evidence="3">The sequence shown here is derived from an EMBL/GenBank/DDBJ whole genome shotgun (WGS) entry which is preliminary data.</text>
</comment>
<organism evidence="3 4">
    <name type="scientific">Larsenimonas rhizosphaerae</name>
    <dbReference type="NCBI Taxonomy" id="2944682"/>
    <lineage>
        <taxon>Bacteria</taxon>
        <taxon>Pseudomonadati</taxon>
        <taxon>Pseudomonadota</taxon>
        <taxon>Gammaproteobacteria</taxon>
        <taxon>Oceanospirillales</taxon>
        <taxon>Halomonadaceae</taxon>
        <taxon>Larsenimonas</taxon>
    </lineage>
</organism>
<feature type="domain" description="Transglycosylase SLT" evidence="2">
    <location>
        <begin position="36"/>
        <end position="130"/>
    </location>
</feature>
<dbReference type="InterPro" id="IPR008258">
    <property type="entry name" value="Transglycosylase_SLT_dom_1"/>
</dbReference>
<gene>
    <name evidence="3" type="ORF">OQ287_05125</name>
</gene>
<reference evidence="3" key="1">
    <citation type="submission" date="2022-11" db="EMBL/GenBank/DDBJ databases">
        <title>Larsenimonas rhizosphaerae sp. nov., isolated from a tidal mudflat.</title>
        <authorList>
            <person name="Lee S.D."/>
            <person name="Kim I.S."/>
        </authorList>
    </citation>
    <scope>NUCLEOTIDE SEQUENCE</scope>
    <source>
        <strain evidence="3">GH2-1</strain>
    </source>
</reference>
<accession>A0AA42CTG8</accession>
<dbReference type="Pfam" id="PF01464">
    <property type="entry name" value="SLT"/>
    <property type="match status" value="1"/>
</dbReference>
<dbReference type="InterPro" id="IPR023346">
    <property type="entry name" value="Lysozyme-like_dom_sf"/>
</dbReference>
<dbReference type="PANTHER" id="PTHR37423:SF2">
    <property type="entry name" value="MEMBRANE-BOUND LYTIC MUREIN TRANSGLYCOSYLASE C"/>
    <property type="match status" value="1"/>
</dbReference>
<keyword evidence="4" id="KW-1185">Reference proteome</keyword>
<comment type="similarity">
    <text evidence="1">Belongs to the transglycosylase Slt family.</text>
</comment>
<dbReference type="Gene3D" id="1.10.530.10">
    <property type="match status" value="1"/>
</dbReference>
<dbReference type="AlphaFoldDB" id="A0AA42CTG8"/>
<evidence type="ECO:0000313" key="3">
    <source>
        <dbReference type="EMBL" id="MCX2523612.1"/>
    </source>
</evidence>
<evidence type="ECO:0000259" key="2">
    <source>
        <dbReference type="Pfam" id="PF01464"/>
    </source>
</evidence>
<name>A0AA42CTG8_9GAMM</name>
<protein>
    <submittedName>
        <fullName evidence="3">Lytic transglycosylase domain-containing protein</fullName>
    </submittedName>
</protein>
<sequence length="147" mass="16933">MNDPFDAQVWWLDMDYRLGRFITTKTMRRPLLEKVMQAATRAGLSPELVMAVIQVESRFDARAVSPAGAIGLMQVMPFWKKIIGKPEDDLFDPQTNLAYGCTILAHYLSTEKGDMTDALARYNGSLGQTWYPERVMQAWNNQWWVIR</sequence>
<evidence type="ECO:0000313" key="4">
    <source>
        <dbReference type="Proteomes" id="UP001165678"/>
    </source>
</evidence>
<evidence type="ECO:0000256" key="1">
    <source>
        <dbReference type="ARBA" id="ARBA00007734"/>
    </source>
</evidence>
<dbReference type="Proteomes" id="UP001165678">
    <property type="component" value="Unassembled WGS sequence"/>
</dbReference>
<proteinExistence type="inferred from homology"/>
<dbReference type="SUPFAM" id="SSF53955">
    <property type="entry name" value="Lysozyme-like"/>
    <property type="match status" value="1"/>
</dbReference>